<dbReference type="OrthoDB" id="4934715at2759"/>
<dbReference type="InterPro" id="IPR050613">
    <property type="entry name" value="Sec_Metabolite_Reg"/>
</dbReference>
<dbReference type="PANTHER" id="PTHR31001:SF49">
    <property type="entry name" value="ZN(II)2CYS6 TRANSCRIPTION FACTOR (EUROFUNG)"/>
    <property type="match status" value="1"/>
</dbReference>
<keyword evidence="2" id="KW-0539">Nucleus</keyword>
<comment type="caution">
    <text evidence="5">The sequence shown here is derived from an EMBL/GenBank/DDBJ whole genome shotgun (WGS) entry which is preliminary data.</text>
</comment>
<dbReference type="GO" id="GO:0005634">
    <property type="term" value="C:nucleus"/>
    <property type="evidence" value="ECO:0007669"/>
    <property type="project" value="UniProtKB-SubCell"/>
</dbReference>
<dbReference type="SMART" id="SM00906">
    <property type="entry name" value="Fungal_trans"/>
    <property type="match status" value="1"/>
</dbReference>
<feature type="domain" description="Xylanolytic transcriptional activator regulatory" evidence="4">
    <location>
        <begin position="322"/>
        <end position="395"/>
    </location>
</feature>
<dbReference type="PANTHER" id="PTHR31001">
    <property type="entry name" value="UNCHARACTERIZED TRANSCRIPTIONAL REGULATORY PROTEIN"/>
    <property type="match status" value="1"/>
</dbReference>
<dbReference type="CDD" id="cd12148">
    <property type="entry name" value="fungal_TF_MHR"/>
    <property type="match status" value="1"/>
</dbReference>
<evidence type="ECO:0000313" key="5">
    <source>
        <dbReference type="EMBL" id="KAF2101410.1"/>
    </source>
</evidence>
<dbReference type="GO" id="GO:0008270">
    <property type="term" value="F:zinc ion binding"/>
    <property type="evidence" value="ECO:0007669"/>
    <property type="project" value="InterPro"/>
</dbReference>
<proteinExistence type="predicted"/>
<keyword evidence="6" id="KW-1185">Reference proteome</keyword>
<feature type="compositionally biased region" description="Basic and acidic residues" evidence="3">
    <location>
        <begin position="47"/>
        <end position="58"/>
    </location>
</feature>
<feature type="region of interest" description="Disordered" evidence="3">
    <location>
        <begin position="43"/>
        <end position="66"/>
    </location>
</feature>
<dbReference type="GO" id="GO:0006351">
    <property type="term" value="P:DNA-templated transcription"/>
    <property type="evidence" value="ECO:0007669"/>
    <property type="project" value="InterPro"/>
</dbReference>
<dbReference type="CDD" id="cd00067">
    <property type="entry name" value="GAL4"/>
    <property type="match status" value="1"/>
</dbReference>
<dbReference type="Proteomes" id="UP000799772">
    <property type="component" value="Unassembled WGS sequence"/>
</dbReference>
<name>A0A9P4M8U0_9PEZI</name>
<evidence type="ECO:0000313" key="6">
    <source>
        <dbReference type="Proteomes" id="UP000799772"/>
    </source>
</evidence>
<accession>A0A9P4M8U0</accession>
<dbReference type="EMBL" id="ML978123">
    <property type="protein sequence ID" value="KAF2101410.1"/>
    <property type="molecule type" value="Genomic_DNA"/>
</dbReference>
<reference evidence="5" key="1">
    <citation type="journal article" date="2020" name="Stud. Mycol.">
        <title>101 Dothideomycetes genomes: a test case for predicting lifestyles and emergence of pathogens.</title>
        <authorList>
            <person name="Haridas S."/>
            <person name="Albert R."/>
            <person name="Binder M."/>
            <person name="Bloem J."/>
            <person name="Labutti K."/>
            <person name="Salamov A."/>
            <person name="Andreopoulos B."/>
            <person name="Baker S."/>
            <person name="Barry K."/>
            <person name="Bills G."/>
            <person name="Bluhm B."/>
            <person name="Cannon C."/>
            <person name="Castanera R."/>
            <person name="Culley D."/>
            <person name="Daum C."/>
            <person name="Ezra D."/>
            <person name="Gonzalez J."/>
            <person name="Henrissat B."/>
            <person name="Kuo A."/>
            <person name="Liang C."/>
            <person name="Lipzen A."/>
            <person name="Lutzoni F."/>
            <person name="Magnuson J."/>
            <person name="Mondo S."/>
            <person name="Nolan M."/>
            <person name="Ohm R."/>
            <person name="Pangilinan J."/>
            <person name="Park H.-J."/>
            <person name="Ramirez L."/>
            <person name="Alfaro M."/>
            <person name="Sun H."/>
            <person name="Tritt A."/>
            <person name="Yoshinaga Y."/>
            <person name="Zwiers L.-H."/>
            <person name="Turgeon B."/>
            <person name="Goodwin S."/>
            <person name="Spatafora J."/>
            <person name="Crous P."/>
            <person name="Grigoriev I."/>
        </authorList>
    </citation>
    <scope>NUCLEOTIDE SEQUENCE</scope>
    <source>
        <strain evidence="5">CBS 133067</strain>
    </source>
</reference>
<dbReference type="InterPro" id="IPR007219">
    <property type="entry name" value="XnlR_reg_dom"/>
</dbReference>
<comment type="subcellular location">
    <subcellularLocation>
        <location evidence="1">Nucleus</location>
    </subcellularLocation>
</comment>
<sequence>MAQSTSHSRRRDKPVLSCTFCRGRKQSPCSACIRRGKAAECNYSSSEQERKDATDYRPHTRGQQARQRVARLENLVLEMRDMAQSSRQPSSDITSPNVALSDLGSPLSSADSHVIDDTGKLSLTDDHVVYTGSSHWVTILEDIRRLKDELSEEYSNSTASIGPPPLDPGMMRGSPATRISLLNSAPCLPREQILAMMPPRKVVDRYVSHFFNAFDMAPFVLHRSNFLAEYANFWNNPSVAPIMWVGLLFSIMSMSAFLQQQDVGALGLSNVESQEMLQTFRTSTIHCLVAGDYLRPSKYTIETLVLHFGVDQNVNLDTSIGNWILIGVVIRIALRMGLHRDPSHWDIRPLQAELRRRLWMTLYQMDFFTSTQVGLPRIIKDSQCDTRPPAHLFDQDIGFEDDALPRERPLTEPTSLLYLIQRNVIIKVAAEIYDATEAGLPTSATRAALSAKLESAIDSIPAWLKYRSLETSIADNPVTILHQITLDILIQKAIYLLHRRSFVKGSIEGESTNSNELCIKAALAILEHQRRMSEETQPGGLLFGIRWKAVTSLNHEFLEATMMLCFALSRSNEGHDGTSNTGPLHRRDDILEALTLAKSLWERNADQSVGAQRAAKAITTVLQQDLDKSSSPNSIAPDGFFDQMPGAAAQSYFGGFDYGQSMALDPSFFTVDHDEAAFGSMLDDFVTEQSHT</sequence>
<dbReference type="GO" id="GO:0003677">
    <property type="term" value="F:DNA binding"/>
    <property type="evidence" value="ECO:0007669"/>
    <property type="project" value="InterPro"/>
</dbReference>
<organism evidence="5 6">
    <name type="scientific">Rhizodiscina lignyota</name>
    <dbReference type="NCBI Taxonomy" id="1504668"/>
    <lineage>
        <taxon>Eukaryota</taxon>
        <taxon>Fungi</taxon>
        <taxon>Dikarya</taxon>
        <taxon>Ascomycota</taxon>
        <taxon>Pezizomycotina</taxon>
        <taxon>Dothideomycetes</taxon>
        <taxon>Pleosporomycetidae</taxon>
        <taxon>Aulographales</taxon>
        <taxon>Rhizodiscinaceae</taxon>
        <taxon>Rhizodiscina</taxon>
    </lineage>
</organism>
<protein>
    <recommendedName>
        <fullName evidence="4">Xylanolytic transcriptional activator regulatory domain-containing protein</fullName>
    </recommendedName>
</protein>
<evidence type="ECO:0000256" key="1">
    <source>
        <dbReference type="ARBA" id="ARBA00004123"/>
    </source>
</evidence>
<dbReference type="GO" id="GO:0000981">
    <property type="term" value="F:DNA-binding transcription factor activity, RNA polymerase II-specific"/>
    <property type="evidence" value="ECO:0007669"/>
    <property type="project" value="InterPro"/>
</dbReference>
<dbReference type="AlphaFoldDB" id="A0A9P4M8U0"/>
<feature type="region of interest" description="Disordered" evidence="3">
    <location>
        <begin position="82"/>
        <end position="111"/>
    </location>
</feature>
<dbReference type="Pfam" id="PF04082">
    <property type="entry name" value="Fungal_trans"/>
    <property type="match status" value="1"/>
</dbReference>
<feature type="compositionally biased region" description="Polar residues" evidence="3">
    <location>
        <begin position="83"/>
        <end position="98"/>
    </location>
</feature>
<evidence type="ECO:0000256" key="3">
    <source>
        <dbReference type="SAM" id="MobiDB-lite"/>
    </source>
</evidence>
<dbReference type="InterPro" id="IPR001138">
    <property type="entry name" value="Zn2Cys6_DnaBD"/>
</dbReference>
<evidence type="ECO:0000256" key="2">
    <source>
        <dbReference type="ARBA" id="ARBA00023242"/>
    </source>
</evidence>
<gene>
    <name evidence="5" type="ORF">NA57DRAFT_34315</name>
</gene>
<evidence type="ECO:0000259" key="4">
    <source>
        <dbReference type="SMART" id="SM00906"/>
    </source>
</evidence>